<dbReference type="SUPFAM" id="SSF51735">
    <property type="entry name" value="NAD(P)-binding Rossmann-fold domains"/>
    <property type="match status" value="1"/>
</dbReference>
<dbReference type="InterPro" id="IPR036291">
    <property type="entry name" value="NAD(P)-bd_dom_sf"/>
</dbReference>
<dbReference type="GO" id="GO:0005737">
    <property type="term" value="C:cytoplasm"/>
    <property type="evidence" value="ECO:0007669"/>
    <property type="project" value="TreeGrafter"/>
</dbReference>
<dbReference type="Pfam" id="PF01370">
    <property type="entry name" value="Epimerase"/>
    <property type="match status" value="1"/>
</dbReference>
<dbReference type="Proteomes" id="UP000537260">
    <property type="component" value="Unassembled WGS sequence"/>
</dbReference>
<comment type="caution">
    <text evidence="2">The sequence shown here is derived from an EMBL/GenBank/DDBJ whole genome shotgun (WGS) entry which is preliminary data.</text>
</comment>
<evidence type="ECO:0000259" key="1">
    <source>
        <dbReference type="Pfam" id="PF01370"/>
    </source>
</evidence>
<proteinExistence type="predicted"/>
<dbReference type="InterPro" id="IPR001509">
    <property type="entry name" value="Epimerase_deHydtase"/>
</dbReference>
<keyword evidence="3" id="KW-1185">Reference proteome</keyword>
<dbReference type="InterPro" id="IPR051783">
    <property type="entry name" value="NAD(P)-dependent_oxidoreduct"/>
</dbReference>
<evidence type="ECO:0000313" key="3">
    <source>
        <dbReference type="Proteomes" id="UP000537260"/>
    </source>
</evidence>
<feature type="domain" description="NAD-dependent epimerase/dehydratase" evidence="1">
    <location>
        <begin position="5"/>
        <end position="227"/>
    </location>
</feature>
<dbReference type="RefSeq" id="WP_179579057.1">
    <property type="nucleotide sequence ID" value="NZ_JACCFM010000001.1"/>
</dbReference>
<reference evidence="2 3" key="1">
    <citation type="submission" date="2020-07" db="EMBL/GenBank/DDBJ databases">
        <title>Sequencing the genomes of 1000 actinobacteria strains.</title>
        <authorList>
            <person name="Klenk H.-P."/>
        </authorList>
    </citation>
    <scope>NUCLEOTIDE SEQUENCE [LARGE SCALE GENOMIC DNA]</scope>
    <source>
        <strain evidence="2 3">LI1</strain>
    </source>
</reference>
<dbReference type="EMBL" id="JACCFM010000001">
    <property type="protein sequence ID" value="NYJ20450.1"/>
    <property type="molecule type" value="Genomic_DNA"/>
</dbReference>
<dbReference type="GO" id="GO:0004029">
    <property type="term" value="F:aldehyde dehydrogenase (NAD+) activity"/>
    <property type="evidence" value="ECO:0007669"/>
    <property type="project" value="TreeGrafter"/>
</dbReference>
<protein>
    <submittedName>
        <fullName evidence="2">Nucleoside-diphosphate-sugar epimerase</fullName>
    </submittedName>
</protein>
<dbReference type="PANTHER" id="PTHR48079">
    <property type="entry name" value="PROTEIN YEEZ"/>
    <property type="match status" value="1"/>
</dbReference>
<evidence type="ECO:0000313" key="2">
    <source>
        <dbReference type="EMBL" id="NYJ20450.1"/>
    </source>
</evidence>
<sequence>MSEKILVVGGTGMIGSHIAERLAARGDQVTVMSRGSASDRDPAMIAGLPRISGDYTSAEFPTAQLDGFDSVVFSAGNDIRHVAEGDDDAEFWRTVQTEGVPAFAARVKQAGVGRFVQIGSYYHQLHPEWAATNPYVAARKGGDDGARELAGDGFVPITINPPSIVGVIPERAPRHLRKMLAWVRGELEAPELFGPKGGTNYMSVRSLAEAVEGALARGEAGRAYLVGDANLRYHEYFQLVADAAGSNRVIDERDEPHPFQPDRFIVQGRGNAIAYEPDAAETALLGYQRGDVQRAIEELVMLASK</sequence>
<name>A0A7Z0J6J4_9MICO</name>
<gene>
    <name evidence="2" type="ORF">HNR05_002241</name>
</gene>
<dbReference type="PANTHER" id="PTHR48079:SF6">
    <property type="entry name" value="NAD(P)-BINDING DOMAIN-CONTAINING PROTEIN-RELATED"/>
    <property type="match status" value="1"/>
</dbReference>
<organism evidence="2 3">
    <name type="scientific">Glaciibacter psychrotolerans</name>
    <dbReference type="NCBI Taxonomy" id="670054"/>
    <lineage>
        <taxon>Bacteria</taxon>
        <taxon>Bacillati</taxon>
        <taxon>Actinomycetota</taxon>
        <taxon>Actinomycetes</taxon>
        <taxon>Micrococcales</taxon>
        <taxon>Microbacteriaceae</taxon>
        <taxon>Glaciibacter</taxon>
    </lineage>
</organism>
<accession>A0A7Z0J6J4</accession>
<dbReference type="Gene3D" id="3.40.50.720">
    <property type="entry name" value="NAD(P)-binding Rossmann-like Domain"/>
    <property type="match status" value="1"/>
</dbReference>
<dbReference type="AlphaFoldDB" id="A0A7Z0J6J4"/>